<accession>A0ACC2SIN3</accession>
<protein>
    <submittedName>
        <fullName evidence="1">Uncharacterized protein</fullName>
    </submittedName>
</protein>
<comment type="caution">
    <text evidence="1">The sequence shown here is derived from an EMBL/GenBank/DDBJ whole genome shotgun (WGS) entry which is preliminary data.</text>
</comment>
<organism evidence="1 2">
    <name type="scientific">Entomophthora muscae</name>
    <dbReference type="NCBI Taxonomy" id="34485"/>
    <lineage>
        <taxon>Eukaryota</taxon>
        <taxon>Fungi</taxon>
        <taxon>Fungi incertae sedis</taxon>
        <taxon>Zoopagomycota</taxon>
        <taxon>Entomophthoromycotina</taxon>
        <taxon>Entomophthoromycetes</taxon>
        <taxon>Entomophthorales</taxon>
        <taxon>Entomophthoraceae</taxon>
        <taxon>Entomophthora</taxon>
    </lineage>
</organism>
<keyword evidence="2" id="KW-1185">Reference proteome</keyword>
<dbReference type="EMBL" id="QTSX02005023">
    <property type="protein sequence ID" value="KAJ9062129.1"/>
    <property type="molecule type" value="Genomic_DNA"/>
</dbReference>
<evidence type="ECO:0000313" key="1">
    <source>
        <dbReference type="EMBL" id="KAJ9062129.1"/>
    </source>
</evidence>
<proteinExistence type="predicted"/>
<sequence length="63" mass="7186">MESTLTLERVSCQTKSPTKRSQSHKAGPKNILQRIGIPDIFPRIDLDVHGVNRITYPYHSIKL</sequence>
<dbReference type="Proteomes" id="UP001165960">
    <property type="component" value="Unassembled WGS sequence"/>
</dbReference>
<evidence type="ECO:0000313" key="2">
    <source>
        <dbReference type="Proteomes" id="UP001165960"/>
    </source>
</evidence>
<name>A0ACC2SIN3_9FUNG</name>
<gene>
    <name evidence="1" type="ORF">DSO57_1014013</name>
</gene>
<reference evidence="1" key="1">
    <citation type="submission" date="2022-04" db="EMBL/GenBank/DDBJ databases">
        <title>Genome of the entomopathogenic fungus Entomophthora muscae.</title>
        <authorList>
            <person name="Elya C."/>
            <person name="Lovett B.R."/>
            <person name="Lee E."/>
            <person name="Macias A.M."/>
            <person name="Hajek A.E."/>
            <person name="De Bivort B.L."/>
            <person name="Kasson M.T."/>
            <person name="De Fine Licht H.H."/>
            <person name="Stajich J.E."/>
        </authorList>
    </citation>
    <scope>NUCLEOTIDE SEQUENCE</scope>
    <source>
        <strain evidence="1">Berkeley</strain>
    </source>
</reference>